<dbReference type="InterPro" id="IPR016864">
    <property type="entry name" value="UCP028035"/>
</dbReference>
<evidence type="ECO:0000256" key="1">
    <source>
        <dbReference type="SAM" id="MobiDB-lite"/>
    </source>
</evidence>
<reference evidence="3" key="1">
    <citation type="submission" date="2022-12" db="EMBL/GenBank/DDBJ databases">
        <authorList>
            <person name="Petersen C."/>
        </authorList>
    </citation>
    <scope>NUCLEOTIDE SEQUENCE</scope>
    <source>
        <strain evidence="3">IBT 35673</strain>
    </source>
</reference>
<accession>A0A9W9UNS1</accession>
<reference evidence="3" key="2">
    <citation type="journal article" date="2023" name="IMA Fungus">
        <title>Comparative genomic study of the Penicillium genus elucidates a diverse pangenome and 15 lateral gene transfer events.</title>
        <authorList>
            <person name="Petersen C."/>
            <person name="Sorensen T."/>
            <person name="Nielsen M.R."/>
            <person name="Sondergaard T.E."/>
            <person name="Sorensen J.L."/>
            <person name="Fitzpatrick D.A."/>
            <person name="Frisvad J.C."/>
            <person name="Nielsen K.L."/>
        </authorList>
    </citation>
    <scope>NUCLEOTIDE SEQUENCE</scope>
    <source>
        <strain evidence="3">IBT 35673</strain>
    </source>
</reference>
<dbReference type="Proteomes" id="UP001147695">
    <property type="component" value="Unassembled WGS sequence"/>
</dbReference>
<organism evidence="3 4">
    <name type="scientific">Penicillium brevicompactum</name>
    <dbReference type="NCBI Taxonomy" id="5074"/>
    <lineage>
        <taxon>Eukaryota</taxon>
        <taxon>Fungi</taxon>
        <taxon>Dikarya</taxon>
        <taxon>Ascomycota</taxon>
        <taxon>Pezizomycotina</taxon>
        <taxon>Eurotiomycetes</taxon>
        <taxon>Eurotiomycetidae</taxon>
        <taxon>Eurotiales</taxon>
        <taxon>Aspergillaceae</taxon>
        <taxon>Penicillium</taxon>
    </lineage>
</organism>
<protein>
    <recommendedName>
        <fullName evidence="2">DUF6604 domain-containing protein</fullName>
    </recommendedName>
</protein>
<dbReference type="AlphaFoldDB" id="A0A9W9UNS1"/>
<proteinExistence type="predicted"/>
<feature type="domain" description="DUF6604" evidence="2">
    <location>
        <begin position="9"/>
        <end position="298"/>
    </location>
</feature>
<evidence type="ECO:0000313" key="4">
    <source>
        <dbReference type="Proteomes" id="UP001147695"/>
    </source>
</evidence>
<gene>
    <name evidence="3" type="ORF">N7452_000631</name>
</gene>
<dbReference type="PIRSF" id="PIRSF028035">
    <property type="entry name" value="UCP028035"/>
    <property type="match status" value="1"/>
</dbReference>
<dbReference type="InterPro" id="IPR046539">
    <property type="entry name" value="DUF6604"/>
</dbReference>
<comment type="caution">
    <text evidence="3">The sequence shown here is derived from an EMBL/GenBank/DDBJ whole genome shotgun (WGS) entry which is preliminary data.</text>
</comment>
<feature type="region of interest" description="Disordered" evidence="1">
    <location>
        <begin position="157"/>
        <end position="220"/>
    </location>
</feature>
<feature type="compositionally biased region" description="Basic residues" evidence="1">
    <location>
        <begin position="191"/>
        <end position="212"/>
    </location>
</feature>
<name>A0A9W9UNS1_PENBR</name>
<dbReference type="PANTHER" id="PTHR38795">
    <property type="entry name" value="DUF6604 DOMAIN-CONTAINING PROTEIN"/>
    <property type="match status" value="1"/>
</dbReference>
<sequence>MADRNTYLTYKRDQSRLVYWILQTSAEITQQHPSEAATAINSTGVVSLTTLQSLSALIAKHLHPIPATIFRLFESIIDARKETHNLFLNITTSDRDSEVQKSNRSHEHWIDGLTRAFHAMGGKTWKARKNSRSDVPDEDEEEVIFANQFSTLSLDSEAEAQAQEGITDDGTEGGDVDATAQASFETTTTTAKRKTHKGRKHGKKTKKPRTKRKEADDADTSRLRKLQLESCRIVENQTDTYVDYVMAIYSLLRQMIELRQHLEGVWRKVAYHGLNSAVAASVSKVAIGMIKDTQTQIFVDFPDHDSFETIIQTITRGSPDDAQATVQIGAVQSDTNGTHEVLHQYEINVKEGFLLNCYRDLLDFITDYQQTRSGRPTKAMLKAIRGWDPNLNLATASEDKRLEWRRTFTINWLYDLVNVFSSAVVEQRTVQKRTILLEQVDWSPNGPWSKYRRLFGINEFAADIAHLAMQKTGTDIRAKIRPHHVFQLQSMVDSLAVSRGWSVSILLGHVVTPPASDFRPRRDVDMFMDRDHKRKSTGICDSTRILKHLLDKDAMLHGDPKRNAFVTNLVVQLRDDFSKWLGESMYKDGLVGVARSRFSDTDSNGLWEYSPFLCGAGLSEALELSYGAAMLVWDSVPEPTCIVHLHNMLAKRSILKRGIGLWYSLGEIFKESIFNGTVPTSNFLSAFEKQVGSATWRCEAFRNRAKTPQVAGCAANLTSPLDVSGNRYFKLKSILQIYGAVNWIPDRVPSEDIPTSSALGFLRVTDTKQIKNPVTSEVRLDDTDLVKRFRALGMEDRDIIHLASQMSFPETILPEFLSNHIRHNSPKGCSVGGALARVGGLKDKIKLSAYLDFLQRDFVSEICGESRPLSTLNYFLTLARCHLVFMAIEDRLKACGNSTWNKAYEGNCKWTKQKRVSLTASALKEDDPELLEILAEEFEKQRCGFMDYIYWDDLLTREDMEKAVSSDQTAIAAEVCMVM</sequence>
<evidence type="ECO:0000313" key="3">
    <source>
        <dbReference type="EMBL" id="KAJ5351657.1"/>
    </source>
</evidence>
<dbReference type="Pfam" id="PF20253">
    <property type="entry name" value="DUF6604"/>
    <property type="match status" value="1"/>
</dbReference>
<evidence type="ECO:0000259" key="2">
    <source>
        <dbReference type="Pfam" id="PF20253"/>
    </source>
</evidence>
<dbReference type="EMBL" id="JAPZBQ010000001">
    <property type="protein sequence ID" value="KAJ5351657.1"/>
    <property type="molecule type" value="Genomic_DNA"/>
</dbReference>
<feature type="compositionally biased region" description="Acidic residues" evidence="1">
    <location>
        <begin position="166"/>
        <end position="175"/>
    </location>
</feature>
<dbReference type="PANTHER" id="PTHR38795:SF1">
    <property type="entry name" value="DUF6604 DOMAIN-CONTAINING PROTEIN"/>
    <property type="match status" value="1"/>
</dbReference>